<keyword evidence="5" id="KW-1185">Reference proteome</keyword>
<reference evidence="4 5" key="1">
    <citation type="submission" date="2018-10" db="EMBL/GenBank/DDBJ databases">
        <title>Genome sequence of Verticillium nonalfalfae VnAa140.</title>
        <authorList>
            <person name="Stajich J.E."/>
            <person name="Kasson M.T."/>
        </authorList>
    </citation>
    <scope>NUCLEOTIDE SEQUENCE [LARGE SCALE GENOMIC DNA]</scope>
    <source>
        <strain evidence="4 5">VnAa140</strain>
    </source>
</reference>
<feature type="compositionally biased region" description="Polar residues" evidence="1">
    <location>
        <begin position="131"/>
        <end position="140"/>
    </location>
</feature>
<feature type="compositionally biased region" description="Low complexity" evidence="1">
    <location>
        <begin position="167"/>
        <end position="193"/>
    </location>
</feature>
<feature type="compositionally biased region" description="Low complexity" evidence="1">
    <location>
        <begin position="1136"/>
        <end position="1145"/>
    </location>
</feature>
<feature type="chain" id="PRO_5018300155" description="DUF7371 domain-containing protein" evidence="2">
    <location>
        <begin position="23"/>
        <end position="1442"/>
    </location>
</feature>
<dbReference type="Pfam" id="PF24086">
    <property type="entry name" value="DUF7371"/>
    <property type="match status" value="1"/>
</dbReference>
<organism evidence="4 5">
    <name type="scientific">Verticillium nonalfalfae</name>
    <dbReference type="NCBI Taxonomy" id="1051616"/>
    <lineage>
        <taxon>Eukaryota</taxon>
        <taxon>Fungi</taxon>
        <taxon>Dikarya</taxon>
        <taxon>Ascomycota</taxon>
        <taxon>Pezizomycotina</taxon>
        <taxon>Sordariomycetes</taxon>
        <taxon>Hypocreomycetidae</taxon>
        <taxon>Glomerellales</taxon>
        <taxon>Plectosphaerellaceae</taxon>
        <taxon>Verticillium</taxon>
    </lineage>
</organism>
<feature type="domain" description="DUF7371" evidence="3">
    <location>
        <begin position="1224"/>
        <end position="1404"/>
    </location>
</feature>
<name>A0A3M9YGM7_9PEZI</name>
<feature type="region of interest" description="Disordered" evidence="1">
    <location>
        <begin position="229"/>
        <end position="252"/>
    </location>
</feature>
<feature type="compositionally biased region" description="Gly residues" evidence="1">
    <location>
        <begin position="834"/>
        <end position="877"/>
    </location>
</feature>
<dbReference type="Proteomes" id="UP000267145">
    <property type="component" value="Unassembled WGS sequence"/>
</dbReference>
<feature type="region of interest" description="Disordered" evidence="1">
    <location>
        <begin position="988"/>
        <end position="1018"/>
    </location>
</feature>
<evidence type="ECO:0000256" key="2">
    <source>
        <dbReference type="SAM" id="SignalP"/>
    </source>
</evidence>
<feature type="compositionally biased region" description="Polar residues" evidence="1">
    <location>
        <begin position="1175"/>
        <end position="1184"/>
    </location>
</feature>
<feature type="compositionally biased region" description="Polar residues" evidence="1">
    <location>
        <begin position="233"/>
        <end position="244"/>
    </location>
</feature>
<evidence type="ECO:0000259" key="3">
    <source>
        <dbReference type="Pfam" id="PF24086"/>
    </source>
</evidence>
<protein>
    <recommendedName>
        <fullName evidence="3">DUF7371 domain-containing protein</fullName>
    </recommendedName>
</protein>
<dbReference type="EMBL" id="RBVV01000022">
    <property type="protein sequence ID" value="RNJ58926.1"/>
    <property type="molecule type" value="Genomic_DNA"/>
</dbReference>
<keyword evidence="2" id="KW-0732">Signal</keyword>
<feature type="signal peptide" evidence="2">
    <location>
        <begin position="1"/>
        <end position="22"/>
    </location>
</feature>
<gene>
    <name evidence="4" type="ORF">D7B24_004019</name>
</gene>
<sequence>MRIHALFGVLAFGLLGLTSVEAFPPDDGYGDGTCAPTATTTVFVTVPATNAASPPFVAGPQTVTVTIPASDNGAPENPLSPVYTVTVQTFGPGESSPYNGPRPWESRLTATGVATRTVTLPAPDAVPSAPTGGNDSPGTNSPGPDDNTGTPGTPGPGSPGTDGGNGSPAPDGASDNPGSSGGSPADGSQSDPDCVTVITTTLYRTETGTGNGSPTVDTVVATLTFTYPHDADGSNNDGSGTVATNAPDDGQLQPSIITRTVYQPAIGPGQPSPSPSLVVETITIQAQDPNAAGSNGPGVTAVPGIPGDGNSGPFSVITTTLYHARTIPGQAVVTTDTIVASFTIAFPPTSPTNSGNDGSSGSPAGTDGSVTFITTTWYETTTCLDSLGNPTPTVVTHATTIASVLPLQASNMPDAGVGSQASGDHGDLVTVITETVYRPVPTLGPNGQDSPLVDTIVATITATFPGDAMDDGSTGADIVTVIVTTLYVTATSPAGSSGGELTSSNGAVVQTLTVTILSPPPVPGGSLTGTPVATPGSGNSFGPDNVITTSLYRTATYIGPDGQATVTTETYVATITAGTSPFGPYLPTGVPNGAPGNSNPQVTVVTQTLYPTGSIPDNYGVPGSGVPGSGVPGSGVPGPGVPGFSDGSSPSVVVYTTTLLPSGLVPNDPFGNGASTVITVTFPNPTATGPNDSIVQTLTYIFPPATPGAGGGLPSTPTNLPGGLGSPGQVSPVGYNSDLTAGTAIPLPPDGGAGEISGTLYLTSTFVVTQTIPAAYNNGNSVVTYLSVATVGTALPSVASGAGGVFGQPGQLQPPVPGGQSGSGQVQPPASGAGQSGTGQPGTGLPGNGQPGTGLPGTGLPGAGQPGTGQPGIGQPGTGQSQPLVPGTGQPGAAQPQPLVSGSSSPASAPCTSGLQTGIGGLSGTVAPAQPLLPSGEATLPGGYGFTQPPMQPPAGVPTPAQPVNNPLLSISGALPLIGTQSLNPLLPTGVPQPPSGIPPAAGNPAQQVPGAAAEHNSKDCSTTLRTLIVTSVQTSTFFNIVPELTTTYTFPYQALVTVESTIVTAESAPTLLKKFRRQHDEPLVFANTTQGGHPASFAPPVDATLITIQPVVIPTALRRFKRHVDIKPAFANTTTTASRPTAITGEPTLSTLFPKPSHGNSTFISTSSLPALSGTTVQQSTASPVRDHTSSSLSSRLSDTPSNILTASATIPVQVPICTGAKEVGNQVLDFDELPVGPLYNPYSRFWFSTGFLIAPPPSVPYTPSSGGRLLEFVPPVLTNGTLDTSQFGAGIDAASNCFRFNFFGANLGCDAHGENQFCEFTFTGYRFNSTLNAEAEVLSQVTWVPSCPTLKECNLTPFLVEGFNNLSSVLVTLRVDGKPRPWWADDLKVGWTDNSCDAARCRAGTPHHTATKRGKEGEPVWYWTPGGLRRLGSRFMKFRG</sequence>
<evidence type="ECO:0000313" key="5">
    <source>
        <dbReference type="Proteomes" id="UP000267145"/>
    </source>
</evidence>
<dbReference type="RefSeq" id="XP_028497084.1">
    <property type="nucleotide sequence ID" value="XM_028638197.1"/>
</dbReference>
<evidence type="ECO:0000313" key="4">
    <source>
        <dbReference type="EMBL" id="RNJ58926.1"/>
    </source>
</evidence>
<feature type="region of interest" description="Disordered" evidence="1">
    <location>
        <begin position="347"/>
        <end position="367"/>
    </location>
</feature>
<feature type="compositionally biased region" description="Low complexity" evidence="1">
    <location>
        <begin position="141"/>
        <end position="151"/>
    </location>
</feature>
<feature type="region of interest" description="Disordered" evidence="1">
    <location>
        <begin position="1136"/>
        <end position="1156"/>
    </location>
</feature>
<feature type="region of interest" description="Disordered" evidence="1">
    <location>
        <begin position="1175"/>
        <end position="1200"/>
    </location>
</feature>
<proteinExistence type="predicted"/>
<feature type="compositionally biased region" description="Pro residues" evidence="1">
    <location>
        <begin position="950"/>
        <end position="961"/>
    </location>
</feature>
<feature type="compositionally biased region" description="Polar residues" evidence="1">
    <location>
        <begin position="898"/>
        <end position="916"/>
    </location>
</feature>
<evidence type="ECO:0000256" key="1">
    <source>
        <dbReference type="SAM" id="MobiDB-lite"/>
    </source>
</evidence>
<feature type="compositionally biased region" description="Low complexity" evidence="1">
    <location>
        <begin position="1191"/>
        <end position="1200"/>
    </location>
</feature>
<feature type="compositionally biased region" description="Polar residues" evidence="1">
    <location>
        <begin position="351"/>
        <end position="363"/>
    </location>
</feature>
<dbReference type="GeneID" id="39607708"/>
<comment type="caution">
    <text evidence="4">The sequence shown here is derived from an EMBL/GenBank/DDBJ whole genome shotgun (WGS) entry which is preliminary data.</text>
</comment>
<feature type="region of interest" description="Disordered" evidence="1">
    <location>
        <begin position="806"/>
        <end position="964"/>
    </location>
</feature>
<dbReference type="InterPro" id="IPR055795">
    <property type="entry name" value="DUF7371"/>
</dbReference>
<feature type="region of interest" description="Disordered" evidence="1">
    <location>
        <begin position="120"/>
        <end position="193"/>
    </location>
</feature>
<feature type="compositionally biased region" description="Low complexity" evidence="1">
    <location>
        <begin position="823"/>
        <end position="833"/>
    </location>
</feature>
<accession>A0A3M9YGM7</accession>